<organism evidence="3 4">
    <name type="scientific">Caballeronia insecticola</name>
    <dbReference type="NCBI Taxonomy" id="758793"/>
    <lineage>
        <taxon>Bacteria</taxon>
        <taxon>Pseudomonadati</taxon>
        <taxon>Pseudomonadota</taxon>
        <taxon>Betaproteobacteria</taxon>
        <taxon>Burkholderiales</taxon>
        <taxon>Burkholderiaceae</taxon>
        <taxon>Caballeronia</taxon>
    </lineage>
</organism>
<evidence type="ECO:0000313" key="3">
    <source>
        <dbReference type="EMBL" id="BAN28041.1"/>
    </source>
</evidence>
<gene>
    <name evidence="3" type="ORF">BRPE64_DCDS11050</name>
</gene>
<dbReference type="SUPFAM" id="SSF52172">
    <property type="entry name" value="CheY-like"/>
    <property type="match status" value="1"/>
</dbReference>
<comment type="caution">
    <text evidence="1">Lacks conserved residue(s) required for the propagation of feature annotation.</text>
</comment>
<feature type="domain" description="Response regulatory" evidence="2">
    <location>
        <begin position="1"/>
        <end position="116"/>
    </location>
</feature>
<dbReference type="HOGENOM" id="CLU_1575543_0_0_4"/>
<proteinExistence type="predicted"/>
<protein>
    <submittedName>
        <fullName evidence="3">Two component transcriptional regulator LuxR family</fullName>
    </submittedName>
</protein>
<name>R4X491_9BURK</name>
<dbReference type="GO" id="GO:0000160">
    <property type="term" value="P:phosphorelay signal transduction system"/>
    <property type="evidence" value="ECO:0007669"/>
    <property type="project" value="InterPro"/>
</dbReference>
<dbReference type="EMBL" id="AP013061">
    <property type="protein sequence ID" value="BAN28041.1"/>
    <property type="molecule type" value="Genomic_DNA"/>
</dbReference>
<geneLocation type="plasmid" evidence="3 4">
    <name>p1</name>
</geneLocation>
<dbReference type="InterPro" id="IPR001789">
    <property type="entry name" value="Sig_transdc_resp-reg_receiver"/>
</dbReference>
<evidence type="ECO:0000259" key="2">
    <source>
        <dbReference type="PROSITE" id="PS50110"/>
    </source>
</evidence>
<keyword evidence="3" id="KW-0614">Plasmid</keyword>
<dbReference type="PATRIC" id="fig|758793.3.peg.6245"/>
<reference evidence="3 4" key="1">
    <citation type="journal article" date="2013" name="Genome Announc.">
        <title>Complete Genome Sequence of Burkholderia sp. Strain RPE64, Bacterial Symbiont of the Bean Bug Riptortus pedestris.</title>
        <authorList>
            <person name="Shibata T.F."/>
            <person name="Maeda T."/>
            <person name="Nikoh N."/>
            <person name="Yamaguchi K."/>
            <person name="Oshima K."/>
            <person name="Hattori M."/>
            <person name="Nishiyama T."/>
            <person name="Hasebe M."/>
            <person name="Fukatsu T."/>
            <person name="Kikuchi Y."/>
            <person name="Shigenobu S."/>
        </authorList>
    </citation>
    <scope>NUCLEOTIDE SEQUENCE [LARGE SCALE GENOMIC DNA]</scope>
    <source>
        <plasmid evidence="3 4">p1</plasmid>
    </source>
</reference>
<reference evidence="3 4" key="2">
    <citation type="journal article" date="2018" name="Int. J. Syst. Evol. Microbiol.">
        <title>Burkholderia insecticola sp. nov., a gut symbiotic bacterium of the bean bug Riptortus pedestris.</title>
        <authorList>
            <person name="Takeshita K."/>
            <person name="Tamaki H."/>
            <person name="Ohbayashi T."/>
            <person name="Meng X.-Y."/>
            <person name="Sone T."/>
            <person name="Mitani Y."/>
            <person name="Peeters C."/>
            <person name="Kikuchi Y."/>
            <person name="Vandamme P."/>
        </authorList>
    </citation>
    <scope>NUCLEOTIDE SEQUENCE [LARGE SCALE GENOMIC DNA]</scope>
    <source>
        <strain evidence="3">RPE64</strain>
        <plasmid evidence="3 4">p1</plasmid>
    </source>
</reference>
<dbReference type="KEGG" id="buo:BRPE64_DCDS11050"/>
<evidence type="ECO:0000256" key="1">
    <source>
        <dbReference type="PROSITE-ProRule" id="PRU00169"/>
    </source>
</evidence>
<dbReference type="Gene3D" id="3.40.50.2300">
    <property type="match status" value="1"/>
</dbReference>
<dbReference type="PROSITE" id="PS50110">
    <property type="entry name" value="RESPONSE_REGULATORY"/>
    <property type="match status" value="1"/>
</dbReference>
<dbReference type="InterPro" id="IPR011006">
    <property type="entry name" value="CheY-like_superfamily"/>
</dbReference>
<evidence type="ECO:0000313" key="4">
    <source>
        <dbReference type="Proteomes" id="UP000013966"/>
    </source>
</evidence>
<accession>R4X491</accession>
<keyword evidence="4" id="KW-1185">Reference proteome</keyword>
<dbReference type="Proteomes" id="UP000013966">
    <property type="component" value="Plasmid p1"/>
</dbReference>
<dbReference type="AlphaFoldDB" id="R4X491"/>
<sequence length="168" mass="17718">MVVAGLQHWFRARGRFDLAASVADGAQLIDALASVECDLIVLSGGIENIEDIEGQGDDAFALLRAVRALRPDTPVVIFTDERDPAALVAMQRAGATGIASVLDDARAFERVCDRVLSGAKHVVSTRIAACSQPVAEAPIVIAAPAEPADASPDYGNMRLNIRQVVGRT</sequence>